<dbReference type="SUPFAM" id="SSF53067">
    <property type="entry name" value="Actin-like ATPase domain"/>
    <property type="match status" value="1"/>
</dbReference>
<dbReference type="Proteomes" id="UP000828924">
    <property type="component" value="Chromosome"/>
</dbReference>
<dbReference type="SUPFAM" id="SSF46785">
    <property type="entry name" value="Winged helix' DNA-binding domain"/>
    <property type="match status" value="1"/>
</dbReference>
<organism evidence="2 3">
    <name type="scientific">Streptomyces formicae</name>
    <dbReference type="NCBI Taxonomy" id="1616117"/>
    <lineage>
        <taxon>Bacteria</taxon>
        <taxon>Bacillati</taxon>
        <taxon>Actinomycetota</taxon>
        <taxon>Actinomycetes</taxon>
        <taxon>Kitasatosporales</taxon>
        <taxon>Streptomycetaceae</taxon>
        <taxon>Streptomyces</taxon>
    </lineage>
</organism>
<evidence type="ECO:0000256" key="1">
    <source>
        <dbReference type="ARBA" id="ARBA00006479"/>
    </source>
</evidence>
<comment type="similarity">
    <text evidence="1">Belongs to the ROK (NagC/XylR) family.</text>
</comment>
<dbReference type="Gene3D" id="1.10.10.10">
    <property type="entry name" value="Winged helix-like DNA-binding domain superfamily/Winged helix DNA-binding domain"/>
    <property type="match status" value="1"/>
</dbReference>
<dbReference type="RefSeq" id="WP_242331231.1">
    <property type="nucleotide sequence ID" value="NZ_CP071872.1"/>
</dbReference>
<reference evidence="2 3" key="1">
    <citation type="submission" date="2021-03" db="EMBL/GenBank/DDBJ databases">
        <title>Complete genome of Streptomyces formicae strain 1H-GS9 (DSM 100524).</title>
        <authorList>
            <person name="Atanasov K.E."/>
            <person name="Altabella T."/>
            <person name="Ferrer A."/>
        </authorList>
    </citation>
    <scope>NUCLEOTIDE SEQUENCE [LARGE SCALE GENOMIC DNA]</scope>
    <source>
        <strain evidence="2 3">1H-GS9</strain>
    </source>
</reference>
<protein>
    <submittedName>
        <fullName evidence="2">ROK family protein</fullName>
    </submittedName>
</protein>
<dbReference type="Gene3D" id="3.30.420.40">
    <property type="match status" value="2"/>
</dbReference>
<dbReference type="EMBL" id="CP071872">
    <property type="protein sequence ID" value="UNM12623.1"/>
    <property type="molecule type" value="Genomic_DNA"/>
</dbReference>
<dbReference type="Pfam" id="PF00480">
    <property type="entry name" value="ROK"/>
    <property type="match status" value="1"/>
</dbReference>
<proteinExistence type="inferred from homology"/>
<gene>
    <name evidence="2" type="ORF">J4032_14785</name>
</gene>
<dbReference type="InterPro" id="IPR036390">
    <property type="entry name" value="WH_DNA-bd_sf"/>
</dbReference>
<dbReference type="InterPro" id="IPR000600">
    <property type="entry name" value="ROK"/>
</dbReference>
<dbReference type="InterPro" id="IPR043129">
    <property type="entry name" value="ATPase_NBD"/>
</dbReference>
<dbReference type="PANTHER" id="PTHR18964:SF173">
    <property type="entry name" value="GLUCOKINASE"/>
    <property type="match status" value="1"/>
</dbReference>
<evidence type="ECO:0000313" key="3">
    <source>
        <dbReference type="Proteomes" id="UP000828924"/>
    </source>
</evidence>
<dbReference type="InterPro" id="IPR036388">
    <property type="entry name" value="WH-like_DNA-bd_sf"/>
</dbReference>
<sequence length="397" mass="41273">MSPTGGSLADLRRRNLATLLSVIARRGPISRAELTQQLGLGSATVTGLTRELLRESLLAVAETSPDGPGRPREMLTVAREVCAWGLTVRTQAGLVAAARVNYQGEVLESREIPFDAGSAKAIDELARIVEDLTSPAALAGHPGRLIGVGVAVGGPVRTADGRVTSPTLPRLANKPLAHLLSAHSPVPVTVENDVNALALAQYLYGPARELRSFLTVTIGHGVGMAVVLREQLYHGLGDAAGEIDHVQVDPDGRPCSCGSTGCLHAYTSTHAMLSAAAESGVLTRTGSDDSDLDQLASLARDGDRRAASVFAAAGRRLGQVLSPVAAALAPEALIVSGEGVRHWDLLGDGFEQSLRAARLSAAVTLPVVVGEWDHLAWLRGAAACALHLPMSDNAPTS</sequence>
<accession>A0ABY3WS61</accession>
<evidence type="ECO:0000313" key="2">
    <source>
        <dbReference type="EMBL" id="UNM12623.1"/>
    </source>
</evidence>
<keyword evidence="3" id="KW-1185">Reference proteome</keyword>
<dbReference type="PANTHER" id="PTHR18964">
    <property type="entry name" value="ROK (REPRESSOR, ORF, KINASE) FAMILY"/>
    <property type="match status" value="1"/>
</dbReference>
<name>A0ABY3WS61_9ACTN</name>